<dbReference type="Proteomes" id="UP001280121">
    <property type="component" value="Unassembled WGS sequence"/>
</dbReference>
<reference evidence="2" key="1">
    <citation type="journal article" date="2023" name="Plant J.">
        <title>Genome sequences and population genomics provide insights into the demographic history, inbreeding, and mutation load of two 'living fossil' tree species of Dipteronia.</title>
        <authorList>
            <person name="Feng Y."/>
            <person name="Comes H.P."/>
            <person name="Chen J."/>
            <person name="Zhu S."/>
            <person name="Lu R."/>
            <person name="Zhang X."/>
            <person name="Li P."/>
            <person name="Qiu J."/>
            <person name="Olsen K.M."/>
            <person name="Qiu Y."/>
        </authorList>
    </citation>
    <scope>NUCLEOTIDE SEQUENCE</scope>
    <source>
        <strain evidence="2">KIB01</strain>
    </source>
</reference>
<evidence type="ECO:0000313" key="2">
    <source>
        <dbReference type="EMBL" id="KAK2648414.1"/>
    </source>
</evidence>
<name>A0AAD9U6A9_9ROSI</name>
<evidence type="ECO:0000256" key="1">
    <source>
        <dbReference type="SAM" id="SignalP"/>
    </source>
</evidence>
<sequence length="127" mass="14125">MGGYCKLKMVGVEIVAVVVGLVLMKSSNGVPVSCMMAYDEGGAPAFKLEECFQWLFSAMSLPNQTTNCQFSQLQGLRKYIEDHISCHLHFNIPLLGFTSLSFSYFGLSTYHVFCKLNSVLTLNDQHT</sequence>
<protein>
    <submittedName>
        <fullName evidence="2">Uncharacterized protein</fullName>
    </submittedName>
</protein>
<comment type="caution">
    <text evidence="2">The sequence shown here is derived from an EMBL/GenBank/DDBJ whole genome shotgun (WGS) entry which is preliminary data.</text>
</comment>
<proteinExistence type="predicted"/>
<dbReference type="EMBL" id="JANJYI010000005">
    <property type="protein sequence ID" value="KAK2648414.1"/>
    <property type="molecule type" value="Genomic_DNA"/>
</dbReference>
<feature type="chain" id="PRO_5042257879" evidence="1">
    <location>
        <begin position="30"/>
        <end position="127"/>
    </location>
</feature>
<accession>A0AAD9U6A9</accession>
<dbReference type="AlphaFoldDB" id="A0AAD9U6A9"/>
<evidence type="ECO:0000313" key="3">
    <source>
        <dbReference type="Proteomes" id="UP001280121"/>
    </source>
</evidence>
<keyword evidence="1" id="KW-0732">Signal</keyword>
<organism evidence="2 3">
    <name type="scientific">Dipteronia dyeriana</name>
    <dbReference type="NCBI Taxonomy" id="168575"/>
    <lineage>
        <taxon>Eukaryota</taxon>
        <taxon>Viridiplantae</taxon>
        <taxon>Streptophyta</taxon>
        <taxon>Embryophyta</taxon>
        <taxon>Tracheophyta</taxon>
        <taxon>Spermatophyta</taxon>
        <taxon>Magnoliopsida</taxon>
        <taxon>eudicotyledons</taxon>
        <taxon>Gunneridae</taxon>
        <taxon>Pentapetalae</taxon>
        <taxon>rosids</taxon>
        <taxon>malvids</taxon>
        <taxon>Sapindales</taxon>
        <taxon>Sapindaceae</taxon>
        <taxon>Hippocastanoideae</taxon>
        <taxon>Acereae</taxon>
        <taxon>Dipteronia</taxon>
    </lineage>
</organism>
<feature type="signal peptide" evidence="1">
    <location>
        <begin position="1"/>
        <end position="29"/>
    </location>
</feature>
<keyword evidence="3" id="KW-1185">Reference proteome</keyword>
<gene>
    <name evidence="2" type="ORF">Ddye_015903</name>
</gene>